<dbReference type="EMBL" id="JACAGC010000011">
    <property type="protein sequence ID" value="KAF6334318.1"/>
    <property type="molecule type" value="Genomic_DNA"/>
</dbReference>
<keyword evidence="2" id="KW-0812">Transmembrane</keyword>
<name>A0A7J7WAT1_RHIFE</name>
<organism evidence="3 4">
    <name type="scientific">Rhinolophus ferrumequinum</name>
    <name type="common">Greater horseshoe bat</name>
    <dbReference type="NCBI Taxonomy" id="59479"/>
    <lineage>
        <taxon>Eukaryota</taxon>
        <taxon>Metazoa</taxon>
        <taxon>Chordata</taxon>
        <taxon>Craniata</taxon>
        <taxon>Vertebrata</taxon>
        <taxon>Euteleostomi</taxon>
        <taxon>Mammalia</taxon>
        <taxon>Eutheria</taxon>
        <taxon>Laurasiatheria</taxon>
        <taxon>Chiroptera</taxon>
        <taxon>Yinpterochiroptera</taxon>
        <taxon>Rhinolophoidea</taxon>
        <taxon>Rhinolophidae</taxon>
        <taxon>Rhinolophinae</taxon>
        <taxon>Rhinolophus</taxon>
    </lineage>
</organism>
<feature type="transmembrane region" description="Helical" evidence="2">
    <location>
        <begin position="174"/>
        <end position="200"/>
    </location>
</feature>
<evidence type="ECO:0000256" key="1">
    <source>
        <dbReference type="SAM" id="MobiDB-lite"/>
    </source>
</evidence>
<sequence length="394" mass="42972">MQEVAGHGARWSLLQSSEETGPSSTAAFPREAAPHSPCSAMRDGNRLRRATERQELECTLVPSSPPQSPFWLGAPGVCLQMEHYFEELGEPNAGLMGNGTGQDDCKAQGERFSLIFTLASFTDNFMTFPTGYIFGCFKTTVACLIAIFFYTSAMLIITSISADSALRLFRPMHMLTLCVCVGGVWGGWGRLLFLITNLQIGNLFGKQCSTIITLYNGAFDSSSAVFLIIQFLYEQGISLRDPIFLSVCSAWPVGRTFLLMPQGHTSYPLPPNYSYGDPRTREAPGTPLFLEPCSLSALRRAPGMAVCGTAMAYLFIGTLNSLLTNLAIGDRVLVSSYTNAVAITQFFGVLCAPWNGLLMHCLKQKYQKEARNMGECDVGAFHSSDIRPPLPGVP</sequence>
<dbReference type="AlphaFoldDB" id="A0A7J7WAT1"/>
<feature type="transmembrane region" description="Helical" evidence="2">
    <location>
        <begin position="304"/>
        <end position="328"/>
    </location>
</feature>
<keyword evidence="2" id="KW-1133">Transmembrane helix</keyword>
<feature type="transmembrane region" description="Helical" evidence="2">
    <location>
        <begin position="340"/>
        <end position="362"/>
    </location>
</feature>
<feature type="region of interest" description="Disordered" evidence="1">
    <location>
        <begin position="1"/>
        <end position="45"/>
    </location>
</feature>
<gene>
    <name evidence="3" type="ORF">mRhiFer1_015598</name>
</gene>
<dbReference type="InterPro" id="IPR027197">
    <property type="entry name" value="SLC43A3"/>
</dbReference>
<proteinExistence type="predicted"/>
<dbReference type="PANTHER" id="PTHR20765">
    <property type="entry name" value="SOLUTE CARRIER FAMILY 43 MEMBER 3-RELATED"/>
    <property type="match status" value="1"/>
</dbReference>
<comment type="caution">
    <text evidence="3">The sequence shown here is derived from an EMBL/GenBank/DDBJ whole genome shotgun (WGS) entry which is preliminary data.</text>
</comment>
<evidence type="ECO:0000256" key="2">
    <source>
        <dbReference type="SAM" id="Phobius"/>
    </source>
</evidence>
<keyword evidence="2" id="KW-0472">Membrane</keyword>
<evidence type="ECO:0000313" key="4">
    <source>
        <dbReference type="Proteomes" id="UP000585614"/>
    </source>
</evidence>
<dbReference type="Proteomes" id="UP000585614">
    <property type="component" value="Unassembled WGS sequence"/>
</dbReference>
<feature type="compositionally biased region" description="Polar residues" evidence="1">
    <location>
        <begin position="13"/>
        <end position="26"/>
    </location>
</feature>
<protein>
    <submittedName>
        <fullName evidence="3">Solute carrier family 43 member 3</fullName>
    </submittedName>
</protein>
<accession>A0A7J7WAT1</accession>
<dbReference type="PANTHER" id="PTHR20765:SF1">
    <property type="entry name" value="EQUILIBRATIVE NUCLEOBASE TRANSPORTER 1"/>
    <property type="match status" value="1"/>
</dbReference>
<reference evidence="3 4" key="1">
    <citation type="journal article" date="2020" name="Nature">
        <title>Six reference-quality genomes reveal evolution of bat adaptations.</title>
        <authorList>
            <person name="Jebb D."/>
            <person name="Huang Z."/>
            <person name="Pippel M."/>
            <person name="Hughes G.M."/>
            <person name="Lavrichenko K."/>
            <person name="Devanna P."/>
            <person name="Winkler S."/>
            <person name="Jermiin L.S."/>
            <person name="Skirmuntt E.C."/>
            <person name="Katzourakis A."/>
            <person name="Burkitt-Gray L."/>
            <person name="Ray D.A."/>
            <person name="Sullivan K.A.M."/>
            <person name="Roscito J.G."/>
            <person name="Kirilenko B.M."/>
            <person name="Davalos L.M."/>
            <person name="Corthals A.P."/>
            <person name="Power M.L."/>
            <person name="Jones G."/>
            <person name="Ransome R.D."/>
            <person name="Dechmann D.K.N."/>
            <person name="Locatelli A.G."/>
            <person name="Puechmaille S.J."/>
            <person name="Fedrigo O."/>
            <person name="Jarvis E.D."/>
            <person name="Hiller M."/>
            <person name="Vernes S.C."/>
            <person name="Myers E.W."/>
            <person name="Teeling E.C."/>
        </authorList>
    </citation>
    <scope>NUCLEOTIDE SEQUENCE [LARGE SCALE GENOMIC DNA]</scope>
    <source>
        <strain evidence="3">MRhiFer1</strain>
        <tissue evidence="3">Lung</tissue>
    </source>
</reference>
<feature type="transmembrane region" description="Helical" evidence="2">
    <location>
        <begin position="139"/>
        <end position="162"/>
    </location>
</feature>
<evidence type="ECO:0000313" key="3">
    <source>
        <dbReference type="EMBL" id="KAF6334318.1"/>
    </source>
</evidence>